<comment type="caution">
    <text evidence="1">The sequence shown here is derived from an EMBL/GenBank/DDBJ whole genome shotgun (WGS) entry which is preliminary data.</text>
</comment>
<organism evidence="1 2">
    <name type="scientific">Ridgeia piscesae</name>
    <name type="common">Tubeworm</name>
    <dbReference type="NCBI Taxonomy" id="27915"/>
    <lineage>
        <taxon>Eukaryota</taxon>
        <taxon>Metazoa</taxon>
        <taxon>Spiralia</taxon>
        <taxon>Lophotrochozoa</taxon>
        <taxon>Annelida</taxon>
        <taxon>Polychaeta</taxon>
        <taxon>Sedentaria</taxon>
        <taxon>Canalipalpata</taxon>
        <taxon>Sabellida</taxon>
        <taxon>Siboglinidae</taxon>
        <taxon>Ridgeia</taxon>
    </lineage>
</organism>
<proteinExistence type="predicted"/>
<dbReference type="Proteomes" id="UP001209878">
    <property type="component" value="Unassembled WGS sequence"/>
</dbReference>
<accession>A0AAD9N3Z5</accession>
<dbReference type="AlphaFoldDB" id="A0AAD9N3Z5"/>
<name>A0AAD9N3Z5_RIDPI</name>
<reference evidence="1" key="1">
    <citation type="journal article" date="2023" name="Mol. Biol. Evol.">
        <title>Third-Generation Sequencing Reveals the Adaptive Role of the Epigenome in Three Deep-Sea Polychaetes.</title>
        <authorList>
            <person name="Perez M."/>
            <person name="Aroh O."/>
            <person name="Sun Y."/>
            <person name="Lan Y."/>
            <person name="Juniper S.K."/>
            <person name="Young C.R."/>
            <person name="Angers B."/>
            <person name="Qian P.Y."/>
        </authorList>
    </citation>
    <scope>NUCLEOTIDE SEQUENCE</scope>
    <source>
        <strain evidence="1">R07B-5</strain>
    </source>
</reference>
<evidence type="ECO:0000313" key="2">
    <source>
        <dbReference type="Proteomes" id="UP001209878"/>
    </source>
</evidence>
<sequence>MYKKRGLCTCWFICSDVVQERGLCRCWCVCCDVVQERGAVYVLVCLLRCCTRKGAV</sequence>
<keyword evidence="2" id="KW-1185">Reference proteome</keyword>
<gene>
    <name evidence="1" type="ORF">NP493_1980g00014</name>
</gene>
<protein>
    <submittedName>
        <fullName evidence="1">Uncharacterized protein</fullName>
    </submittedName>
</protein>
<evidence type="ECO:0000313" key="1">
    <source>
        <dbReference type="EMBL" id="KAK2156292.1"/>
    </source>
</evidence>
<dbReference type="EMBL" id="JAODUO010001983">
    <property type="protein sequence ID" value="KAK2156292.1"/>
    <property type="molecule type" value="Genomic_DNA"/>
</dbReference>